<feature type="transmembrane region" description="Helical" evidence="2">
    <location>
        <begin position="175"/>
        <end position="195"/>
    </location>
</feature>
<feature type="region of interest" description="Disordered" evidence="1">
    <location>
        <begin position="1"/>
        <end position="28"/>
    </location>
</feature>
<feature type="transmembrane region" description="Helical" evidence="2">
    <location>
        <begin position="144"/>
        <end position="163"/>
    </location>
</feature>
<evidence type="ECO:0000256" key="2">
    <source>
        <dbReference type="SAM" id="Phobius"/>
    </source>
</evidence>
<keyword evidence="2" id="KW-0812">Transmembrane</keyword>
<dbReference type="HOGENOM" id="CLU_1324922_0_0_11"/>
<feature type="domain" description="DUF1648" evidence="3">
    <location>
        <begin position="52"/>
        <end position="97"/>
    </location>
</feature>
<reference evidence="5" key="1">
    <citation type="journal article" date="2008" name="PLoS ONE">
        <title>Survival in nuclear waste, extreme resistance, and potential applications gleaned from the genome sequence of Kineococcus radiotolerans SRS30216.</title>
        <authorList>
            <person name="Bagwell C.E."/>
            <person name="Bhat S."/>
            <person name="Hawkins G.M."/>
            <person name="Smith B.W."/>
            <person name="Biswas T."/>
            <person name="Hoover T.R."/>
            <person name="Saunders E."/>
            <person name="Han C.S."/>
            <person name="Tsodikov O.V."/>
            <person name="Shimkets L.J."/>
        </authorList>
    </citation>
    <scope>NUCLEOTIDE SEQUENCE [LARGE SCALE GENOMIC DNA]</scope>
    <source>
        <strain evidence="5">ATCC BAA-149 / DSM 14245 / SRS30216</strain>
    </source>
</reference>
<name>A6WBA7_KINRD</name>
<proteinExistence type="predicted"/>
<feature type="transmembrane region" description="Helical" evidence="2">
    <location>
        <begin position="45"/>
        <end position="66"/>
    </location>
</feature>
<dbReference type="KEGG" id="kra:Krad_2624"/>
<keyword evidence="5" id="KW-1185">Reference proteome</keyword>
<evidence type="ECO:0000259" key="3">
    <source>
        <dbReference type="Pfam" id="PF07853"/>
    </source>
</evidence>
<dbReference type="eggNOG" id="ENOG5032XUJ">
    <property type="taxonomic scope" value="Bacteria"/>
</dbReference>
<accession>A6WBA7</accession>
<sequence length="207" mass="22535">MLHRGPPPRPGSVSSLDRDAPTCTHRGQTHDDVVRVGTVYRKTASVVFAVTTVLAAAAVVIAAGLLPERVPTHFGAGGDADDWSSRTEAVTFLALLTLGMAGLFAALAWWMPRMSMEWVNVPDKQRWIEAGREGELRRRLREDALLFGASTNVLVLSTTIAMVQAASSGTDALPVWWFVVFAGWLLLTTVHAVFIHGARYRWDRAGG</sequence>
<gene>
    <name evidence="4" type="ordered locus">Krad_2624</name>
</gene>
<dbReference type="Proteomes" id="UP000001116">
    <property type="component" value="Chromosome"/>
</dbReference>
<feature type="transmembrane region" description="Helical" evidence="2">
    <location>
        <begin position="89"/>
        <end position="110"/>
    </location>
</feature>
<organism evidence="4 5">
    <name type="scientific">Kineococcus radiotolerans (strain ATCC BAA-149 / DSM 14245 / SRS30216)</name>
    <dbReference type="NCBI Taxonomy" id="266940"/>
    <lineage>
        <taxon>Bacteria</taxon>
        <taxon>Bacillati</taxon>
        <taxon>Actinomycetota</taxon>
        <taxon>Actinomycetes</taxon>
        <taxon>Kineosporiales</taxon>
        <taxon>Kineosporiaceae</taxon>
        <taxon>Kineococcus</taxon>
    </lineage>
</organism>
<evidence type="ECO:0000313" key="4">
    <source>
        <dbReference type="EMBL" id="ABS04096.1"/>
    </source>
</evidence>
<evidence type="ECO:0000256" key="1">
    <source>
        <dbReference type="SAM" id="MobiDB-lite"/>
    </source>
</evidence>
<feature type="compositionally biased region" description="Pro residues" evidence="1">
    <location>
        <begin position="1"/>
        <end position="10"/>
    </location>
</feature>
<dbReference type="EMBL" id="CP000750">
    <property type="protein sequence ID" value="ABS04096.1"/>
    <property type="molecule type" value="Genomic_DNA"/>
</dbReference>
<dbReference type="AlphaFoldDB" id="A6WBA7"/>
<keyword evidence="2" id="KW-0472">Membrane</keyword>
<dbReference type="Pfam" id="PF07853">
    <property type="entry name" value="DUF1648"/>
    <property type="match status" value="1"/>
</dbReference>
<protein>
    <recommendedName>
        <fullName evidence="3">DUF1648 domain-containing protein</fullName>
    </recommendedName>
</protein>
<evidence type="ECO:0000313" key="5">
    <source>
        <dbReference type="Proteomes" id="UP000001116"/>
    </source>
</evidence>
<dbReference type="InterPro" id="IPR012867">
    <property type="entry name" value="DUF1648"/>
</dbReference>
<keyword evidence="2" id="KW-1133">Transmembrane helix</keyword>